<sequence>MPRDVEAWTWLTLEAAKRRLAVTAELVYGQRARATGKGCVDEPMPLLSLDVKDLVNKDL</sequence>
<evidence type="ECO:0000313" key="2">
    <source>
        <dbReference type="Proteomes" id="UP001177670"/>
    </source>
</evidence>
<dbReference type="AlphaFoldDB" id="A0AA40FVC1"/>
<accession>A0AA40FVC1</accession>
<feature type="non-terminal residue" evidence="1">
    <location>
        <position position="59"/>
    </location>
</feature>
<dbReference type="Proteomes" id="UP001177670">
    <property type="component" value="Unassembled WGS sequence"/>
</dbReference>
<proteinExistence type="predicted"/>
<name>A0AA40FVC1_9HYME</name>
<organism evidence="1 2">
    <name type="scientific">Melipona bicolor</name>
    <dbReference type="NCBI Taxonomy" id="60889"/>
    <lineage>
        <taxon>Eukaryota</taxon>
        <taxon>Metazoa</taxon>
        <taxon>Ecdysozoa</taxon>
        <taxon>Arthropoda</taxon>
        <taxon>Hexapoda</taxon>
        <taxon>Insecta</taxon>
        <taxon>Pterygota</taxon>
        <taxon>Neoptera</taxon>
        <taxon>Endopterygota</taxon>
        <taxon>Hymenoptera</taxon>
        <taxon>Apocrita</taxon>
        <taxon>Aculeata</taxon>
        <taxon>Apoidea</taxon>
        <taxon>Anthophila</taxon>
        <taxon>Apidae</taxon>
        <taxon>Melipona</taxon>
    </lineage>
</organism>
<reference evidence="1" key="1">
    <citation type="submission" date="2021-10" db="EMBL/GenBank/DDBJ databases">
        <title>Melipona bicolor Genome sequencing and assembly.</title>
        <authorList>
            <person name="Araujo N.S."/>
            <person name="Arias M.C."/>
        </authorList>
    </citation>
    <scope>NUCLEOTIDE SEQUENCE</scope>
    <source>
        <strain evidence="1">USP_2M_L1-L4_2017</strain>
        <tissue evidence="1">Whole body</tissue>
    </source>
</reference>
<dbReference type="EMBL" id="JAHYIQ010000015">
    <property type="protein sequence ID" value="KAK1125667.1"/>
    <property type="molecule type" value="Genomic_DNA"/>
</dbReference>
<gene>
    <name evidence="1" type="ORF">K0M31_005219</name>
</gene>
<protein>
    <submittedName>
        <fullName evidence="1">Uncharacterized protein</fullName>
    </submittedName>
</protein>
<evidence type="ECO:0000313" key="1">
    <source>
        <dbReference type="EMBL" id="KAK1125667.1"/>
    </source>
</evidence>
<comment type="caution">
    <text evidence="1">The sequence shown here is derived from an EMBL/GenBank/DDBJ whole genome shotgun (WGS) entry which is preliminary data.</text>
</comment>
<keyword evidence="2" id="KW-1185">Reference proteome</keyword>